<dbReference type="AlphaFoldDB" id="A0A5R9GA46"/>
<reference evidence="5 6" key="1">
    <citation type="submission" date="2019-05" db="EMBL/GenBank/DDBJ databases">
        <authorList>
            <person name="Narsing Rao M.P."/>
            <person name="Li W.J."/>
        </authorList>
    </citation>
    <scope>NUCLEOTIDE SEQUENCE [LARGE SCALE GENOMIC DNA]</scope>
    <source>
        <strain evidence="5 6">SYSU_K30003</strain>
    </source>
</reference>
<dbReference type="Gene3D" id="3.60.15.10">
    <property type="entry name" value="Ribonuclease Z/Hydroxyacylglutathione hydrolase-like"/>
    <property type="match status" value="1"/>
</dbReference>
<feature type="domain" description="Metallo-beta-lactamase" evidence="4">
    <location>
        <begin position="20"/>
        <end position="212"/>
    </location>
</feature>
<evidence type="ECO:0000259" key="4">
    <source>
        <dbReference type="SMART" id="SM00849"/>
    </source>
</evidence>
<dbReference type="Proteomes" id="UP000309676">
    <property type="component" value="Unassembled WGS sequence"/>
</dbReference>
<evidence type="ECO:0000313" key="6">
    <source>
        <dbReference type="Proteomes" id="UP000309676"/>
    </source>
</evidence>
<dbReference type="SUPFAM" id="SSF56281">
    <property type="entry name" value="Metallo-hydrolase/oxidoreductase"/>
    <property type="match status" value="1"/>
</dbReference>
<comment type="catalytic activity">
    <reaction evidence="3">
        <text>3',5'-cyclic UMP + H2O = UMP + H(+)</text>
        <dbReference type="Rhea" id="RHEA:70575"/>
        <dbReference type="ChEBI" id="CHEBI:15377"/>
        <dbReference type="ChEBI" id="CHEBI:15378"/>
        <dbReference type="ChEBI" id="CHEBI:57865"/>
        <dbReference type="ChEBI" id="CHEBI:184387"/>
    </reaction>
    <physiologicalReaction direction="left-to-right" evidence="3">
        <dbReference type="Rhea" id="RHEA:70576"/>
    </physiologicalReaction>
</comment>
<dbReference type="OrthoDB" id="9802248at2"/>
<dbReference type="RefSeq" id="WP_138192509.1">
    <property type="nucleotide sequence ID" value="NZ_VCIW01000002.1"/>
</dbReference>
<dbReference type="Pfam" id="PF00753">
    <property type="entry name" value="Lactamase_B"/>
    <property type="match status" value="1"/>
</dbReference>
<dbReference type="PANTHER" id="PTHR42951">
    <property type="entry name" value="METALLO-BETA-LACTAMASE DOMAIN-CONTAINING"/>
    <property type="match status" value="1"/>
</dbReference>
<evidence type="ECO:0000256" key="1">
    <source>
        <dbReference type="ARBA" id="ARBA00034221"/>
    </source>
</evidence>
<comment type="function">
    <text evidence="2">Counteracts the endogenous Pycsar antiviral defense system. Phosphodiesterase that enables metal-dependent hydrolysis of host cyclic nucleotide Pycsar defense signals such as cCMP and cUMP.</text>
</comment>
<keyword evidence="5" id="KW-0378">Hydrolase</keyword>
<dbReference type="CDD" id="cd07721">
    <property type="entry name" value="yflN-like_MBL-fold"/>
    <property type="match status" value="1"/>
</dbReference>
<dbReference type="InterPro" id="IPR001279">
    <property type="entry name" value="Metallo-B-lactamas"/>
</dbReference>
<comment type="caution">
    <text evidence="5">The sequence shown here is derived from an EMBL/GenBank/DDBJ whole genome shotgun (WGS) entry which is preliminary data.</text>
</comment>
<organism evidence="5 6">
    <name type="scientific">Paenibacillus antri</name>
    <dbReference type="NCBI Taxonomy" id="2582848"/>
    <lineage>
        <taxon>Bacteria</taxon>
        <taxon>Bacillati</taxon>
        <taxon>Bacillota</taxon>
        <taxon>Bacilli</taxon>
        <taxon>Bacillales</taxon>
        <taxon>Paenibacillaceae</taxon>
        <taxon>Paenibacillus</taxon>
    </lineage>
</organism>
<accession>A0A5R9GA46</accession>
<protein>
    <submittedName>
        <fullName evidence="5">MBL fold metallo-hydrolase</fullName>
    </submittedName>
</protein>
<evidence type="ECO:0000256" key="3">
    <source>
        <dbReference type="ARBA" id="ARBA00048505"/>
    </source>
</evidence>
<evidence type="ECO:0000256" key="2">
    <source>
        <dbReference type="ARBA" id="ARBA00034301"/>
    </source>
</evidence>
<dbReference type="PANTHER" id="PTHR42951:SF9">
    <property type="entry name" value="METAL-DEPENDENT HYDROLASE"/>
    <property type="match status" value="1"/>
</dbReference>
<evidence type="ECO:0000313" key="5">
    <source>
        <dbReference type="EMBL" id="TLS53322.1"/>
    </source>
</evidence>
<gene>
    <name evidence="5" type="ORF">FE782_03340</name>
</gene>
<name>A0A5R9GA46_9BACL</name>
<dbReference type="InterPro" id="IPR050855">
    <property type="entry name" value="NDM-1-like"/>
</dbReference>
<keyword evidence="6" id="KW-1185">Reference proteome</keyword>
<comment type="catalytic activity">
    <reaction evidence="1">
        <text>3',5'-cyclic CMP + H2O = CMP + H(+)</text>
        <dbReference type="Rhea" id="RHEA:72675"/>
        <dbReference type="ChEBI" id="CHEBI:15377"/>
        <dbReference type="ChEBI" id="CHEBI:15378"/>
        <dbReference type="ChEBI" id="CHEBI:58003"/>
        <dbReference type="ChEBI" id="CHEBI:60377"/>
    </reaction>
    <physiologicalReaction direction="left-to-right" evidence="1">
        <dbReference type="Rhea" id="RHEA:72676"/>
    </physiologicalReaction>
</comment>
<dbReference type="EMBL" id="VCIW01000002">
    <property type="protein sequence ID" value="TLS53322.1"/>
    <property type="molecule type" value="Genomic_DNA"/>
</dbReference>
<dbReference type="SMART" id="SM00849">
    <property type="entry name" value="Lactamase_B"/>
    <property type="match status" value="1"/>
</dbReference>
<dbReference type="InterPro" id="IPR036866">
    <property type="entry name" value="RibonucZ/Hydroxyglut_hydro"/>
</dbReference>
<sequence length="235" mass="25282">MKRTNRGAVHQLTFLPGVFPVNCYLVEEKDSLTLVDAALPYSARGILDAARRIGKPIETIVLTHPHEDHVGALDELKRALPHVPIAVSERDVRFFDRDLTLLPGEPASPIRGGVPKKLASRPDRLLREGERIGSLTAIAAPGHTPGSLAFLDERDGTLIAGDAFQTRGRTAVAGTVVPWFPFPAFGTWDARTALGSAKKLAELNPRLLAVGHGTMLQSPGAAMRRAIAEAETRLG</sequence>
<proteinExistence type="predicted"/>
<dbReference type="GO" id="GO:0016787">
    <property type="term" value="F:hydrolase activity"/>
    <property type="evidence" value="ECO:0007669"/>
    <property type="project" value="UniProtKB-KW"/>
</dbReference>